<dbReference type="AlphaFoldDB" id="A0A8H9FTN0"/>
<organism evidence="2 3">
    <name type="scientific">Knoellia flava</name>
    <dbReference type="NCBI Taxonomy" id="913969"/>
    <lineage>
        <taxon>Bacteria</taxon>
        <taxon>Bacillati</taxon>
        <taxon>Actinomycetota</taxon>
        <taxon>Actinomycetes</taxon>
        <taxon>Micrococcales</taxon>
        <taxon>Intrasporangiaceae</taxon>
        <taxon>Knoellia</taxon>
    </lineage>
</organism>
<evidence type="ECO:0000256" key="1">
    <source>
        <dbReference type="SAM" id="MobiDB-lite"/>
    </source>
</evidence>
<feature type="region of interest" description="Disordered" evidence="1">
    <location>
        <begin position="75"/>
        <end position="100"/>
    </location>
</feature>
<feature type="compositionally biased region" description="Basic and acidic residues" evidence="1">
    <location>
        <begin position="84"/>
        <end position="100"/>
    </location>
</feature>
<dbReference type="Proteomes" id="UP000628079">
    <property type="component" value="Unassembled WGS sequence"/>
</dbReference>
<dbReference type="InterPro" id="IPR018561">
    <property type="entry name" value="AosR"/>
</dbReference>
<gene>
    <name evidence="2" type="ORF">GCM10011314_07930</name>
</gene>
<reference evidence="2" key="1">
    <citation type="journal article" date="2014" name="Int. J. Syst. Evol. Microbiol.">
        <title>Complete genome sequence of Corynebacterium casei LMG S-19264T (=DSM 44701T), isolated from a smear-ripened cheese.</title>
        <authorList>
            <consortium name="US DOE Joint Genome Institute (JGI-PGF)"/>
            <person name="Walter F."/>
            <person name="Albersmeier A."/>
            <person name="Kalinowski J."/>
            <person name="Ruckert C."/>
        </authorList>
    </citation>
    <scope>NUCLEOTIDE SEQUENCE</scope>
    <source>
        <strain evidence="2">CGMCC 1.10749</strain>
    </source>
</reference>
<name>A0A8H9FTN0_9MICO</name>
<evidence type="ECO:0000313" key="3">
    <source>
        <dbReference type="Proteomes" id="UP000628079"/>
    </source>
</evidence>
<evidence type="ECO:0000313" key="2">
    <source>
        <dbReference type="EMBL" id="GGB70981.1"/>
    </source>
</evidence>
<accession>A0A8H9FTN0</accession>
<reference evidence="2" key="2">
    <citation type="submission" date="2020-09" db="EMBL/GenBank/DDBJ databases">
        <authorList>
            <person name="Sun Q."/>
            <person name="Zhou Y."/>
        </authorList>
    </citation>
    <scope>NUCLEOTIDE SEQUENCE</scope>
    <source>
        <strain evidence="2">CGMCC 1.10749</strain>
    </source>
</reference>
<dbReference type="Pfam" id="PF09438">
    <property type="entry name" value="DUF2017"/>
    <property type="match status" value="1"/>
</dbReference>
<dbReference type="RefSeq" id="WP_035947231.1">
    <property type="nucleotide sequence ID" value="NZ_BMEA01000001.1"/>
</dbReference>
<dbReference type="EMBL" id="BMEA01000001">
    <property type="protein sequence ID" value="GGB70981.1"/>
    <property type="molecule type" value="Genomic_DNA"/>
</dbReference>
<protein>
    <recommendedName>
        <fullName evidence="4">DUF2017 domain-containing protein</fullName>
    </recommendedName>
</protein>
<evidence type="ECO:0008006" key="4">
    <source>
        <dbReference type="Google" id="ProtNLM"/>
    </source>
</evidence>
<proteinExistence type="predicted"/>
<sequence>MARAFSRRGGGSKPVHYTAKLDAVERAVVAGLMEQVHDLVAPEQTAPEDDAAGGAGHEDPFDAIVSGLGGLGMGVSVSAEDQAPDERPVPSDARSFGDRDPALERLLPAGNRADDQASAEFRRLTEHGLRTRKARHLTSAIAALRAPGTGVDLDERTAVDMVVALTDVRLVLGERLGLREDADVDRLEAELATMDDDDPRLHAMSVYDFLTWLQETLATAMLPGDPGTA</sequence>
<comment type="caution">
    <text evidence="2">The sequence shown here is derived from an EMBL/GenBank/DDBJ whole genome shotgun (WGS) entry which is preliminary data.</text>
</comment>